<feature type="binding site" evidence="10">
    <location>
        <position position="196"/>
    </location>
    <ligand>
        <name>Zn(2+)</name>
        <dbReference type="ChEBI" id="CHEBI:29105"/>
    </ligand>
</feature>
<dbReference type="PANTHER" id="PTHR42914:SF1">
    <property type="entry name" value="7-CYANO-7-DEAZAGUANINE SYNTHASE"/>
    <property type="match status" value="1"/>
</dbReference>
<keyword evidence="2 10" id="KW-0436">Ligase</keyword>
<comment type="pathway">
    <text evidence="1 10">Purine metabolism; 7-cyano-7-deazaguanine biosynthesis.</text>
</comment>
<evidence type="ECO:0000256" key="6">
    <source>
        <dbReference type="ARBA" id="ARBA00022840"/>
    </source>
</evidence>
<dbReference type="Gene3D" id="3.40.50.620">
    <property type="entry name" value="HUPs"/>
    <property type="match status" value="1"/>
</dbReference>
<gene>
    <name evidence="10 11" type="primary">queC</name>
    <name evidence="11" type="ORF">SALB_07624</name>
</gene>
<dbReference type="GO" id="GO:0005524">
    <property type="term" value="F:ATP binding"/>
    <property type="evidence" value="ECO:0007669"/>
    <property type="project" value="UniProtKB-UniRule"/>
</dbReference>
<dbReference type="GO" id="GO:0016879">
    <property type="term" value="F:ligase activity, forming carbon-nitrogen bonds"/>
    <property type="evidence" value="ECO:0007669"/>
    <property type="project" value="UniProtKB-UniRule"/>
</dbReference>
<dbReference type="SUPFAM" id="SSF52402">
    <property type="entry name" value="Adenine nucleotide alpha hydrolases-like"/>
    <property type="match status" value="1"/>
</dbReference>
<dbReference type="EC" id="6.3.4.20" evidence="8 10"/>
<dbReference type="UniPathway" id="UPA00391"/>
<dbReference type="HAMAP" id="MF_01633">
    <property type="entry name" value="QueC"/>
    <property type="match status" value="1"/>
</dbReference>
<dbReference type="GO" id="GO:0008270">
    <property type="term" value="F:zinc ion binding"/>
    <property type="evidence" value="ECO:0007669"/>
    <property type="project" value="UniProtKB-UniRule"/>
</dbReference>
<comment type="catalytic activity">
    <reaction evidence="9 10">
        <text>7-carboxy-7-carbaguanine + NH4(+) + 2 ATP = 7-cyano-7-carbaguanine + 2 AMP + 2 diphosphate + 2 H(+)</text>
        <dbReference type="Rhea" id="RHEA:27982"/>
        <dbReference type="ChEBI" id="CHEBI:15378"/>
        <dbReference type="ChEBI" id="CHEBI:28938"/>
        <dbReference type="ChEBI" id="CHEBI:30616"/>
        <dbReference type="ChEBI" id="CHEBI:33019"/>
        <dbReference type="ChEBI" id="CHEBI:45075"/>
        <dbReference type="ChEBI" id="CHEBI:61036"/>
        <dbReference type="ChEBI" id="CHEBI:456215"/>
        <dbReference type="EC" id="6.3.4.20"/>
    </reaction>
</comment>
<organism evidence="11 12">
    <name type="scientific">Streptomyces noursei</name>
    <name type="common">Streptomyces albulus</name>
    <dbReference type="NCBI Taxonomy" id="1971"/>
    <lineage>
        <taxon>Bacteria</taxon>
        <taxon>Bacillati</taxon>
        <taxon>Actinomycetota</taxon>
        <taxon>Actinomycetes</taxon>
        <taxon>Kitasatosporales</taxon>
        <taxon>Streptomycetaceae</taxon>
        <taxon>Streptomyces</taxon>
    </lineage>
</organism>
<evidence type="ECO:0000256" key="5">
    <source>
        <dbReference type="ARBA" id="ARBA00022833"/>
    </source>
</evidence>
<keyword evidence="10" id="KW-0671">Queuosine biosynthesis</keyword>
<evidence type="ECO:0000256" key="1">
    <source>
        <dbReference type="ARBA" id="ARBA00005061"/>
    </source>
</evidence>
<dbReference type="PIRSF" id="PIRSF006293">
    <property type="entry name" value="ExsB"/>
    <property type="match status" value="1"/>
</dbReference>
<evidence type="ECO:0000256" key="2">
    <source>
        <dbReference type="ARBA" id="ARBA00022598"/>
    </source>
</evidence>
<comment type="similarity">
    <text evidence="7 10">Belongs to the QueC family.</text>
</comment>
<proteinExistence type="inferred from homology"/>
<comment type="caution">
    <text evidence="11">The sequence shown here is derived from an EMBL/GenBank/DDBJ whole genome shotgun (WGS) entry which is preliminary data.</text>
</comment>
<sequence length="238" mass="25618">MDEDDSRTDPFTAVVVLSGGLDSTTLMAHYAALQYRLIAVTVDYGQRHHREIDAARAVAAHFGAEHHVVDLRGYGALLRGSALTDDRVSVPDGHYAEQSMRATVVPNRNAVLANVAVSIGVAHRASVVALGMHAGDHFIYPDCRPEFVAALRELVATANEGFAVPQVEAPFLSWAKTDIATHGVRLGAPLELSWSCYKGGDRHCGTCGTCYERREAFRNAGLADPTGYLDDVTAYPAP</sequence>
<feature type="binding site" evidence="10">
    <location>
        <begin position="17"/>
        <end position="27"/>
    </location>
    <ligand>
        <name>ATP</name>
        <dbReference type="ChEBI" id="CHEBI:30616"/>
    </ligand>
</feature>
<dbReference type="PANTHER" id="PTHR42914">
    <property type="entry name" value="7-CYANO-7-DEAZAGUANINE SYNTHASE"/>
    <property type="match status" value="1"/>
</dbReference>
<dbReference type="NCBIfam" id="TIGR00364">
    <property type="entry name" value="7-cyano-7-deazaguanine synthase QueC"/>
    <property type="match status" value="1"/>
</dbReference>
<evidence type="ECO:0000256" key="4">
    <source>
        <dbReference type="ARBA" id="ARBA00022741"/>
    </source>
</evidence>
<comment type="cofactor">
    <cofactor evidence="10">
        <name>Zn(2+)</name>
        <dbReference type="ChEBI" id="CHEBI:29105"/>
    </cofactor>
    <text evidence="10">Binds 1 zinc ion per subunit.</text>
</comment>
<dbReference type="InterPro" id="IPR018317">
    <property type="entry name" value="QueC"/>
</dbReference>
<evidence type="ECO:0000313" key="11">
    <source>
        <dbReference type="EMBL" id="GCB94823.1"/>
    </source>
</evidence>
<keyword evidence="3 10" id="KW-0479">Metal-binding</keyword>
<feature type="binding site" evidence="10">
    <location>
        <position position="204"/>
    </location>
    <ligand>
        <name>Zn(2+)</name>
        <dbReference type="ChEBI" id="CHEBI:29105"/>
    </ligand>
</feature>
<dbReference type="AlphaFoldDB" id="A0A059WCJ2"/>
<dbReference type="InterPro" id="IPR014729">
    <property type="entry name" value="Rossmann-like_a/b/a_fold"/>
</dbReference>
<keyword evidence="4 10" id="KW-0547">Nucleotide-binding</keyword>
<keyword evidence="6 10" id="KW-0067">ATP-binding</keyword>
<dbReference type="STRING" id="68570.DC74_6659"/>
<protein>
    <recommendedName>
        <fullName evidence="8 10">7-cyano-7-deazaguanine synthase</fullName>
        <ecNumber evidence="8 10">6.3.4.20</ecNumber>
    </recommendedName>
    <alternativeName>
        <fullName evidence="10">7-cyano-7-carbaguanine synthase</fullName>
    </alternativeName>
    <alternativeName>
        <fullName evidence="10">PreQ(0) synthase</fullName>
    </alternativeName>
    <alternativeName>
        <fullName evidence="10">Queuosine biosynthesis protein QueC</fullName>
    </alternativeName>
</protein>
<evidence type="ECO:0000256" key="7">
    <source>
        <dbReference type="ARBA" id="ARBA00037993"/>
    </source>
</evidence>
<dbReference type="GO" id="GO:0008616">
    <property type="term" value="P:tRNA queuosine(34) biosynthetic process"/>
    <property type="evidence" value="ECO:0007669"/>
    <property type="project" value="UniProtKB-UniRule"/>
</dbReference>
<name>A0A059WCJ2_STRNR</name>
<dbReference type="eggNOG" id="COG0603">
    <property type="taxonomic scope" value="Bacteria"/>
</dbReference>
<comment type="function">
    <text evidence="10">Catalyzes the ATP-dependent conversion of 7-carboxy-7-deazaguanine (CDG) to 7-cyano-7-deazaguanine (preQ(0)).</text>
</comment>
<evidence type="ECO:0000256" key="3">
    <source>
        <dbReference type="ARBA" id="ARBA00022723"/>
    </source>
</evidence>
<evidence type="ECO:0000256" key="8">
    <source>
        <dbReference type="ARBA" id="ARBA00039149"/>
    </source>
</evidence>
<keyword evidence="5 10" id="KW-0862">Zinc</keyword>
<feature type="binding site" evidence="10">
    <location>
        <position position="210"/>
    </location>
    <ligand>
        <name>Zn(2+)</name>
        <dbReference type="ChEBI" id="CHEBI:29105"/>
    </ligand>
</feature>
<dbReference type="EMBL" id="BHXC01000007">
    <property type="protein sequence ID" value="GCB94823.1"/>
    <property type="molecule type" value="Genomic_DNA"/>
</dbReference>
<accession>A0A059WCJ2</accession>
<evidence type="ECO:0000313" key="12">
    <source>
        <dbReference type="Proteomes" id="UP000288351"/>
    </source>
</evidence>
<dbReference type="Pfam" id="PF06508">
    <property type="entry name" value="QueC"/>
    <property type="match status" value="1"/>
</dbReference>
<feature type="binding site" evidence="10">
    <location>
        <position position="207"/>
    </location>
    <ligand>
        <name>Zn(2+)</name>
        <dbReference type="ChEBI" id="CHEBI:29105"/>
    </ligand>
</feature>
<dbReference type="CDD" id="cd01995">
    <property type="entry name" value="QueC-like"/>
    <property type="match status" value="1"/>
</dbReference>
<dbReference type="RefSeq" id="WP_016570258.1">
    <property type="nucleotide sequence ID" value="NZ_BHXC01000007.1"/>
</dbReference>
<reference evidence="11 12" key="1">
    <citation type="journal article" date="2019" name="Microbiol. Resour. Announc.">
        <title>Draft Genome Sequence of the Most Traditional epsilon-Poly-l-Lysine Producer, Streptomyces albulus NBRC14147.</title>
        <authorList>
            <person name="Yamanaka K."/>
            <person name="Hamano Y."/>
        </authorList>
    </citation>
    <scope>NUCLEOTIDE SEQUENCE [LARGE SCALE GENOMIC DNA]</scope>
    <source>
        <strain evidence="11 12">NBRC 14147</strain>
    </source>
</reference>
<dbReference type="Proteomes" id="UP000288351">
    <property type="component" value="Unassembled WGS sequence"/>
</dbReference>
<evidence type="ECO:0000256" key="9">
    <source>
        <dbReference type="ARBA" id="ARBA00047890"/>
    </source>
</evidence>
<evidence type="ECO:0000256" key="10">
    <source>
        <dbReference type="HAMAP-Rule" id="MF_01633"/>
    </source>
</evidence>